<dbReference type="InterPro" id="IPR019734">
    <property type="entry name" value="TPR_rpt"/>
</dbReference>
<gene>
    <name evidence="9" type="ORF">EDI_135150</name>
</gene>
<dbReference type="PANTHER" id="PTHR10130:SF0">
    <property type="entry name" value="GH08708P"/>
    <property type="match status" value="1"/>
</dbReference>
<name>B0EEE8_ENTDS</name>
<dbReference type="PROSITE" id="PS50005">
    <property type="entry name" value="TPR"/>
    <property type="match status" value="1"/>
</dbReference>
<dbReference type="Gene3D" id="1.25.40.10">
    <property type="entry name" value="Tetratricopeptide repeat domain"/>
    <property type="match status" value="1"/>
</dbReference>
<dbReference type="VEuPathDB" id="AmoebaDB:EDI_135150"/>
<proteinExistence type="inferred from homology"/>
<evidence type="ECO:0000256" key="7">
    <source>
        <dbReference type="ARBA" id="ARBA00023140"/>
    </source>
</evidence>
<dbReference type="InterPro" id="IPR011990">
    <property type="entry name" value="TPR-like_helical_dom_sf"/>
</dbReference>
<dbReference type="Pfam" id="PF13414">
    <property type="entry name" value="TPR_11"/>
    <property type="match status" value="1"/>
</dbReference>
<dbReference type="eggNOG" id="KOG1125">
    <property type="taxonomic scope" value="Eukaryota"/>
</dbReference>
<evidence type="ECO:0000313" key="10">
    <source>
        <dbReference type="Proteomes" id="UP000008076"/>
    </source>
</evidence>
<evidence type="ECO:0000256" key="8">
    <source>
        <dbReference type="PROSITE-ProRule" id="PRU00339"/>
    </source>
</evidence>
<dbReference type="SMART" id="SM00028">
    <property type="entry name" value="TPR"/>
    <property type="match status" value="2"/>
</dbReference>
<dbReference type="OMA" id="NNNQCLY"/>
<dbReference type="GO" id="GO:0005829">
    <property type="term" value="C:cytosol"/>
    <property type="evidence" value="ECO:0007669"/>
    <property type="project" value="TreeGrafter"/>
</dbReference>
<accession>B0EEE8</accession>
<dbReference type="EMBL" id="DS548949">
    <property type="protein sequence ID" value="EDR27062.1"/>
    <property type="molecule type" value="Genomic_DNA"/>
</dbReference>
<protein>
    <submittedName>
        <fullName evidence="9">Uncharacterized protein</fullName>
    </submittedName>
</protein>
<evidence type="ECO:0000313" key="9">
    <source>
        <dbReference type="EMBL" id="EDR27062.1"/>
    </source>
</evidence>
<dbReference type="PANTHER" id="PTHR10130">
    <property type="entry name" value="PEROXISOMAL TARGETING SIGNAL 1 RECEPTOR PEX5"/>
    <property type="match status" value="1"/>
</dbReference>
<keyword evidence="10" id="KW-1185">Reference proteome</keyword>
<dbReference type="RefSeq" id="XP_001736649.1">
    <property type="nucleotide sequence ID" value="XM_001736597.1"/>
</dbReference>
<evidence type="ECO:0000256" key="2">
    <source>
        <dbReference type="ARBA" id="ARBA00004496"/>
    </source>
</evidence>
<evidence type="ECO:0000256" key="1">
    <source>
        <dbReference type="ARBA" id="ARBA00004275"/>
    </source>
</evidence>
<keyword evidence="4" id="KW-0963">Cytoplasm</keyword>
<keyword evidence="6 8" id="KW-0802">TPR repeat</keyword>
<dbReference type="GO" id="GO:0005778">
    <property type="term" value="C:peroxisomal membrane"/>
    <property type="evidence" value="ECO:0007669"/>
    <property type="project" value="TreeGrafter"/>
</dbReference>
<keyword evidence="5" id="KW-0677">Repeat</keyword>
<evidence type="ECO:0000256" key="3">
    <source>
        <dbReference type="ARBA" id="ARBA00005348"/>
    </source>
</evidence>
<dbReference type="KEGG" id="edi:EDI_135150"/>
<dbReference type="GeneID" id="5881695"/>
<dbReference type="OrthoDB" id="10006023at2759"/>
<dbReference type="Proteomes" id="UP000008076">
    <property type="component" value="Unassembled WGS sequence"/>
</dbReference>
<organism evidence="10">
    <name type="scientific">Entamoeba dispar (strain ATCC PRA-260 / SAW760)</name>
    <dbReference type="NCBI Taxonomy" id="370354"/>
    <lineage>
        <taxon>Eukaryota</taxon>
        <taxon>Amoebozoa</taxon>
        <taxon>Evosea</taxon>
        <taxon>Archamoebae</taxon>
        <taxon>Mastigamoebida</taxon>
        <taxon>Entamoebidae</taxon>
        <taxon>Entamoeba</taxon>
    </lineage>
</organism>
<comment type="similarity">
    <text evidence="3">Belongs to the peroxisomal targeting signal receptor family.</text>
</comment>
<feature type="repeat" description="TPR" evidence="8">
    <location>
        <begin position="415"/>
        <end position="448"/>
    </location>
</feature>
<dbReference type="GO" id="GO:0005052">
    <property type="term" value="F:peroxisome matrix targeting signal-1 binding"/>
    <property type="evidence" value="ECO:0007669"/>
    <property type="project" value="TreeGrafter"/>
</dbReference>
<evidence type="ECO:0000256" key="6">
    <source>
        <dbReference type="ARBA" id="ARBA00022803"/>
    </source>
</evidence>
<comment type="subcellular location">
    <subcellularLocation>
        <location evidence="2">Cytoplasm</location>
    </subcellularLocation>
    <subcellularLocation>
        <location evidence="1">Peroxisome</location>
    </subcellularLocation>
</comment>
<dbReference type="AlphaFoldDB" id="B0EEE8"/>
<reference evidence="10" key="1">
    <citation type="submission" date="2007-12" db="EMBL/GenBank/DDBJ databases">
        <title>Annotation of Entamoeba dispar SAW760.</title>
        <authorList>
            <person name="Lorenzi H."/>
            <person name="Inman J."/>
            <person name="Schobel S."/>
            <person name="Amedeo P."/>
            <person name="Caler E."/>
        </authorList>
    </citation>
    <scope>NUCLEOTIDE SEQUENCE [LARGE SCALE GENOMIC DNA]</scope>
    <source>
        <strain evidence="10">ATCC PRA-260 / SAW760</strain>
    </source>
</reference>
<evidence type="ECO:0000256" key="4">
    <source>
        <dbReference type="ARBA" id="ARBA00022490"/>
    </source>
</evidence>
<dbReference type="InterPro" id="IPR024111">
    <property type="entry name" value="PEX5/PEX5L"/>
</dbReference>
<dbReference type="SUPFAM" id="SSF48452">
    <property type="entry name" value="TPR-like"/>
    <property type="match status" value="1"/>
</dbReference>
<keyword evidence="7" id="KW-0576">Peroxisome</keyword>
<sequence>MSQIQITSSPTVINFSPSTLSQGMECTTTNFSTNTIEDSTWIQSDMQKIWDDSDPWISQILSLQQINNQNQTQQVTLQTQQPFQNIQQVYTQQQPNLFNKQLIQMATHQMVIDHINQQNEIIFENELTKVFDSIKNSTKDIELIKYKCKELISSIYLQNNPNINQNRVVKMIHDYAFSQTTESEQSYNDNNKIKNEIKQEDLIDNKLIKKQKKIKEEQNEQKTHEQNETSKNENNCLLIDGCDYPFVYENPYLSDKQLDSKIHELDIIDKSEHILIIEASLQRNKDQKKLWIQLAIKLNYEERDDIALKALKEAEKCTDNLNDEMKEIYYENSLSILFNTDNKKLILSNIQKKYQLTTISLQNESVEQKGYNILQELESINNNQCLYDKAILNLIIGDGETAAHYFEQLWEIKGSIEWNRIGVAYELSFRHQEAINCFLNALEIDQQNARIHNNLGLSYQGLNMWTEAVEHYCESLLIAEGNDTWDLLYVGLLMCGYDDLAERCKEENRDSMVISDVFDRIHTN</sequence>
<dbReference type="GO" id="GO:0016560">
    <property type="term" value="P:protein import into peroxisome matrix, docking"/>
    <property type="evidence" value="ECO:0007669"/>
    <property type="project" value="TreeGrafter"/>
</dbReference>
<evidence type="ECO:0000256" key="5">
    <source>
        <dbReference type="ARBA" id="ARBA00022737"/>
    </source>
</evidence>